<dbReference type="InterPro" id="IPR002698">
    <property type="entry name" value="FTHF_cligase"/>
</dbReference>
<dbReference type="Proteomes" id="UP000272400">
    <property type="component" value="Unassembled WGS sequence"/>
</dbReference>
<name>A0A3N1DCS5_9ACTN</name>
<accession>A0A3N1DCS5</accession>
<keyword evidence="7" id="KW-1185">Reference proteome</keyword>
<keyword evidence="6" id="KW-0436">Ligase</keyword>
<dbReference type="EMBL" id="RJKE01000001">
    <property type="protein sequence ID" value="ROO91321.1"/>
    <property type="molecule type" value="Genomic_DNA"/>
</dbReference>
<reference evidence="6 7" key="1">
    <citation type="submission" date="2018-11" db="EMBL/GenBank/DDBJ databases">
        <title>Sequencing the genomes of 1000 actinobacteria strains.</title>
        <authorList>
            <person name="Klenk H.-P."/>
        </authorList>
    </citation>
    <scope>NUCLEOTIDE SEQUENCE [LARGE SCALE GENOMIC DNA]</scope>
    <source>
        <strain evidence="6 7">DSM 44254</strain>
    </source>
</reference>
<dbReference type="NCBIfam" id="TIGR02727">
    <property type="entry name" value="MTHFS_bact"/>
    <property type="match status" value="1"/>
</dbReference>
<dbReference type="PANTHER" id="PTHR23407:SF1">
    <property type="entry name" value="5-FORMYLTETRAHYDROFOLATE CYCLO-LIGASE"/>
    <property type="match status" value="1"/>
</dbReference>
<evidence type="ECO:0000256" key="5">
    <source>
        <dbReference type="RuleBase" id="RU361279"/>
    </source>
</evidence>
<gene>
    <name evidence="6" type="ORF">EDD29_9075</name>
</gene>
<evidence type="ECO:0000313" key="7">
    <source>
        <dbReference type="Proteomes" id="UP000272400"/>
    </source>
</evidence>
<protein>
    <recommendedName>
        <fullName evidence="5">5-formyltetrahydrofolate cyclo-ligase</fullName>
        <ecNumber evidence="5">6.3.3.2</ecNumber>
    </recommendedName>
</protein>
<feature type="binding site" evidence="4">
    <location>
        <begin position="127"/>
        <end position="135"/>
    </location>
    <ligand>
        <name>ATP</name>
        <dbReference type="ChEBI" id="CHEBI:30616"/>
    </ligand>
</feature>
<evidence type="ECO:0000256" key="1">
    <source>
        <dbReference type="ARBA" id="ARBA00010638"/>
    </source>
</evidence>
<dbReference type="GO" id="GO:0035999">
    <property type="term" value="P:tetrahydrofolate interconversion"/>
    <property type="evidence" value="ECO:0007669"/>
    <property type="project" value="TreeGrafter"/>
</dbReference>
<keyword evidence="5" id="KW-0460">Magnesium</keyword>
<comment type="catalytic activity">
    <reaction evidence="5">
        <text>(6S)-5-formyl-5,6,7,8-tetrahydrofolate + ATP = (6R)-5,10-methenyltetrahydrofolate + ADP + phosphate</text>
        <dbReference type="Rhea" id="RHEA:10488"/>
        <dbReference type="ChEBI" id="CHEBI:30616"/>
        <dbReference type="ChEBI" id="CHEBI:43474"/>
        <dbReference type="ChEBI" id="CHEBI:57455"/>
        <dbReference type="ChEBI" id="CHEBI:57457"/>
        <dbReference type="ChEBI" id="CHEBI:456216"/>
        <dbReference type="EC" id="6.3.3.2"/>
    </reaction>
</comment>
<evidence type="ECO:0000313" key="6">
    <source>
        <dbReference type="EMBL" id="ROO91321.1"/>
    </source>
</evidence>
<keyword evidence="5" id="KW-0479">Metal-binding</keyword>
<sequence length="193" mass="20635">MRTHIRHARSVIPSLEQDQASSAIRDVLLTVPELEMASSIAAYVSVGNEPGTRSLLFALWKRGSYVLLPVVRPDGELDWASYEGPDSLREGPYGLLEPTEPVRGVDAIKATDVVLVPALAVDRHGRRLGRGGGFYDRALARVGPAILTVGVVYDAEFLEEVPAEPHDVPVRAVATPSGFHRLGTGPGNVGAVP</sequence>
<comment type="cofactor">
    <cofactor evidence="5">
        <name>Mg(2+)</name>
        <dbReference type="ChEBI" id="CHEBI:18420"/>
    </cofactor>
</comment>
<dbReference type="SUPFAM" id="SSF100950">
    <property type="entry name" value="NagB/RpiA/CoA transferase-like"/>
    <property type="match status" value="1"/>
</dbReference>
<evidence type="ECO:0000256" key="2">
    <source>
        <dbReference type="ARBA" id="ARBA00022741"/>
    </source>
</evidence>
<keyword evidence="2 4" id="KW-0547">Nucleotide-binding</keyword>
<proteinExistence type="inferred from homology"/>
<dbReference type="Pfam" id="PF01812">
    <property type="entry name" value="5-FTHF_cyc-lig"/>
    <property type="match status" value="1"/>
</dbReference>
<comment type="similarity">
    <text evidence="1 5">Belongs to the 5-formyltetrahydrofolate cyclo-ligase family.</text>
</comment>
<evidence type="ECO:0000256" key="4">
    <source>
        <dbReference type="PIRSR" id="PIRSR006806-1"/>
    </source>
</evidence>
<dbReference type="PANTHER" id="PTHR23407">
    <property type="entry name" value="ATPASE INHIBITOR/5-FORMYLTETRAHYDROFOLATE CYCLO-LIGASE"/>
    <property type="match status" value="1"/>
</dbReference>
<dbReference type="GO" id="GO:0009396">
    <property type="term" value="P:folic acid-containing compound biosynthetic process"/>
    <property type="evidence" value="ECO:0007669"/>
    <property type="project" value="TreeGrafter"/>
</dbReference>
<dbReference type="GO" id="GO:0030272">
    <property type="term" value="F:5-formyltetrahydrofolate cyclo-ligase activity"/>
    <property type="evidence" value="ECO:0007669"/>
    <property type="project" value="UniProtKB-EC"/>
</dbReference>
<dbReference type="InterPro" id="IPR024185">
    <property type="entry name" value="FTHF_cligase-like_sf"/>
</dbReference>
<dbReference type="GO" id="GO:0046872">
    <property type="term" value="F:metal ion binding"/>
    <property type="evidence" value="ECO:0007669"/>
    <property type="project" value="UniProtKB-KW"/>
</dbReference>
<dbReference type="GO" id="GO:0005524">
    <property type="term" value="F:ATP binding"/>
    <property type="evidence" value="ECO:0007669"/>
    <property type="project" value="UniProtKB-KW"/>
</dbReference>
<keyword evidence="3 4" id="KW-0067">ATP-binding</keyword>
<dbReference type="EC" id="6.3.3.2" evidence="5"/>
<dbReference type="AlphaFoldDB" id="A0A3N1DCS5"/>
<comment type="caution">
    <text evidence="6">The sequence shown here is derived from an EMBL/GenBank/DDBJ whole genome shotgun (WGS) entry which is preliminary data.</text>
</comment>
<dbReference type="InterPro" id="IPR037171">
    <property type="entry name" value="NagB/RpiA_transferase-like"/>
</dbReference>
<organism evidence="6 7">
    <name type="scientific">Actinocorallia herbida</name>
    <dbReference type="NCBI Taxonomy" id="58109"/>
    <lineage>
        <taxon>Bacteria</taxon>
        <taxon>Bacillati</taxon>
        <taxon>Actinomycetota</taxon>
        <taxon>Actinomycetes</taxon>
        <taxon>Streptosporangiales</taxon>
        <taxon>Thermomonosporaceae</taxon>
        <taxon>Actinocorallia</taxon>
    </lineage>
</organism>
<dbReference type="Gene3D" id="3.40.50.10420">
    <property type="entry name" value="NagB/RpiA/CoA transferase-like"/>
    <property type="match status" value="1"/>
</dbReference>
<feature type="binding site" evidence="4">
    <location>
        <position position="49"/>
    </location>
    <ligand>
        <name>substrate</name>
    </ligand>
</feature>
<dbReference type="PIRSF" id="PIRSF006806">
    <property type="entry name" value="FTHF_cligase"/>
    <property type="match status" value="1"/>
</dbReference>
<feature type="binding site" evidence="4">
    <location>
        <position position="44"/>
    </location>
    <ligand>
        <name>substrate</name>
    </ligand>
</feature>
<evidence type="ECO:0000256" key="3">
    <source>
        <dbReference type="ARBA" id="ARBA00022840"/>
    </source>
</evidence>